<sequence length="143" mass="15784">MMRANEIGCRTGGVIQSLTNVHSLPVRFHPHSRPQNYEQSQGRRKKGTQLATYTVTKVRRERSADGTHRHLEGVITSTGTHYTRRQVADSINVGNTWVTSAGASTAIIHTLRYCPARACIASPYLATNPDSTKLDNLENLPEG</sequence>
<evidence type="ECO:0008006" key="4">
    <source>
        <dbReference type="Google" id="ProtNLM"/>
    </source>
</evidence>
<organism evidence="2 3">
    <name type="scientific">Microbacterium panaciterrae</name>
    <dbReference type="NCBI Taxonomy" id="985759"/>
    <lineage>
        <taxon>Bacteria</taxon>
        <taxon>Bacillati</taxon>
        <taxon>Actinomycetota</taxon>
        <taxon>Actinomycetes</taxon>
        <taxon>Micrococcales</taxon>
        <taxon>Microbacteriaceae</taxon>
        <taxon>Microbacterium</taxon>
    </lineage>
</organism>
<dbReference type="RefSeq" id="WP_345184902.1">
    <property type="nucleotide sequence ID" value="NZ_BAABGP010000007.1"/>
</dbReference>
<reference evidence="3" key="1">
    <citation type="journal article" date="2019" name="Int. J. Syst. Evol. Microbiol.">
        <title>The Global Catalogue of Microorganisms (GCM) 10K type strain sequencing project: providing services to taxonomists for standard genome sequencing and annotation.</title>
        <authorList>
            <consortium name="The Broad Institute Genomics Platform"/>
            <consortium name="The Broad Institute Genome Sequencing Center for Infectious Disease"/>
            <person name="Wu L."/>
            <person name="Ma J."/>
        </authorList>
    </citation>
    <scope>NUCLEOTIDE SEQUENCE [LARGE SCALE GENOMIC DNA]</scope>
    <source>
        <strain evidence="3">JCM 17839</strain>
    </source>
</reference>
<protein>
    <recommendedName>
        <fullName evidence="4">DUF3892 domain-containing protein</fullName>
    </recommendedName>
</protein>
<proteinExistence type="predicted"/>
<evidence type="ECO:0000256" key="1">
    <source>
        <dbReference type="SAM" id="MobiDB-lite"/>
    </source>
</evidence>
<evidence type="ECO:0000313" key="2">
    <source>
        <dbReference type="EMBL" id="GAA4481306.1"/>
    </source>
</evidence>
<dbReference type="InterPro" id="IPR024997">
    <property type="entry name" value="DUF3892"/>
</dbReference>
<evidence type="ECO:0000313" key="3">
    <source>
        <dbReference type="Proteomes" id="UP001500731"/>
    </source>
</evidence>
<keyword evidence="3" id="KW-1185">Reference proteome</keyword>
<dbReference type="Proteomes" id="UP001500731">
    <property type="component" value="Unassembled WGS sequence"/>
</dbReference>
<name>A0ABP8P6H4_9MICO</name>
<feature type="region of interest" description="Disordered" evidence="1">
    <location>
        <begin position="30"/>
        <end position="49"/>
    </location>
</feature>
<dbReference type="Pfam" id="PF13031">
    <property type="entry name" value="DUF3892"/>
    <property type="match status" value="1"/>
</dbReference>
<comment type="caution">
    <text evidence="2">The sequence shown here is derived from an EMBL/GenBank/DDBJ whole genome shotgun (WGS) entry which is preliminary data.</text>
</comment>
<dbReference type="EMBL" id="BAABGP010000007">
    <property type="protein sequence ID" value="GAA4481306.1"/>
    <property type="molecule type" value="Genomic_DNA"/>
</dbReference>
<gene>
    <name evidence="2" type="ORF">GCM10023171_09570</name>
</gene>
<accession>A0ABP8P6H4</accession>